<dbReference type="AlphaFoldDB" id="A0A4R9AK09"/>
<keyword evidence="8" id="KW-1185">Reference proteome</keyword>
<dbReference type="GO" id="GO:0005886">
    <property type="term" value="C:plasma membrane"/>
    <property type="evidence" value="ECO:0007669"/>
    <property type="project" value="UniProtKB-SubCell"/>
</dbReference>
<keyword evidence="3 6" id="KW-0812">Transmembrane</keyword>
<dbReference type="Proteomes" id="UP000298170">
    <property type="component" value="Unassembled WGS sequence"/>
</dbReference>
<evidence type="ECO:0000256" key="1">
    <source>
        <dbReference type="ARBA" id="ARBA00004651"/>
    </source>
</evidence>
<accession>A0A4R9AK09</accession>
<keyword evidence="5 6" id="KW-0472">Membrane</keyword>
<evidence type="ECO:0000256" key="6">
    <source>
        <dbReference type="SAM" id="Phobius"/>
    </source>
</evidence>
<evidence type="ECO:0000256" key="3">
    <source>
        <dbReference type="ARBA" id="ARBA00022692"/>
    </source>
</evidence>
<evidence type="ECO:0000256" key="4">
    <source>
        <dbReference type="ARBA" id="ARBA00022989"/>
    </source>
</evidence>
<proteinExistence type="predicted"/>
<dbReference type="RefSeq" id="WP_134512730.1">
    <property type="nucleotide sequence ID" value="NZ_SOHJ01000001.1"/>
</dbReference>
<dbReference type="PANTHER" id="PTHR30250:SF11">
    <property type="entry name" value="O-ANTIGEN TRANSPORTER-RELATED"/>
    <property type="match status" value="1"/>
</dbReference>
<protein>
    <recommendedName>
        <fullName evidence="9">Polysaccharide biosynthesis protein C-terminal domain-containing protein</fullName>
    </recommendedName>
</protein>
<dbReference type="PANTHER" id="PTHR30250">
    <property type="entry name" value="PST FAMILY PREDICTED COLANIC ACID TRANSPORTER"/>
    <property type="match status" value="1"/>
</dbReference>
<evidence type="ECO:0000256" key="5">
    <source>
        <dbReference type="ARBA" id="ARBA00023136"/>
    </source>
</evidence>
<evidence type="ECO:0000256" key="2">
    <source>
        <dbReference type="ARBA" id="ARBA00022475"/>
    </source>
</evidence>
<comment type="subcellular location">
    <subcellularLocation>
        <location evidence="1">Cell membrane</location>
        <topology evidence="1">Multi-pass membrane protein</topology>
    </subcellularLocation>
</comment>
<reference evidence="7 8" key="1">
    <citation type="submission" date="2019-03" db="EMBL/GenBank/DDBJ databases">
        <title>Genomics of glacier-inhabiting Cryobacterium strains.</title>
        <authorList>
            <person name="Liu Q."/>
            <person name="Xin Y.-H."/>
        </authorList>
    </citation>
    <scope>NUCLEOTIDE SEQUENCE [LARGE SCALE GENOMIC DNA]</scope>
    <source>
        <strain evidence="7 8">Sr39</strain>
    </source>
</reference>
<keyword evidence="4 6" id="KW-1133">Transmembrane helix</keyword>
<gene>
    <name evidence="7" type="ORF">E3T39_00025</name>
</gene>
<dbReference type="InterPro" id="IPR050833">
    <property type="entry name" value="Poly_Biosynth_Transport"/>
</dbReference>
<feature type="transmembrane region" description="Helical" evidence="6">
    <location>
        <begin position="53"/>
        <end position="73"/>
    </location>
</feature>
<organism evidence="7 8">
    <name type="scientific">Cryobacterium suzukii</name>
    <dbReference type="NCBI Taxonomy" id="1259198"/>
    <lineage>
        <taxon>Bacteria</taxon>
        <taxon>Bacillati</taxon>
        <taxon>Actinomycetota</taxon>
        <taxon>Actinomycetes</taxon>
        <taxon>Micrococcales</taxon>
        <taxon>Microbacteriaceae</taxon>
        <taxon>Cryobacterium</taxon>
    </lineage>
</organism>
<feature type="transmembrane region" description="Helical" evidence="6">
    <location>
        <begin position="165"/>
        <end position="191"/>
    </location>
</feature>
<name>A0A4R9AK09_9MICO</name>
<evidence type="ECO:0000313" key="7">
    <source>
        <dbReference type="EMBL" id="TFD63136.1"/>
    </source>
</evidence>
<feature type="transmembrane region" description="Helical" evidence="6">
    <location>
        <begin position="246"/>
        <end position="266"/>
    </location>
</feature>
<feature type="transmembrane region" description="Helical" evidence="6">
    <location>
        <begin position="212"/>
        <end position="234"/>
    </location>
</feature>
<dbReference type="EMBL" id="SOHJ01000001">
    <property type="protein sequence ID" value="TFD63136.1"/>
    <property type="molecule type" value="Genomic_DNA"/>
</dbReference>
<feature type="transmembrane region" description="Helical" evidence="6">
    <location>
        <begin position="278"/>
        <end position="297"/>
    </location>
</feature>
<comment type="caution">
    <text evidence="7">The sequence shown here is derived from an EMBL/GenBank/DDBJ whole genome shotgun (WGS) entry which is preliminary data.</text>
</comment>
<feature type="transmembrane region" description="Helical" evidence="6">
    <location>
        <begin position="303"/>
        <end position="322"/>
    </location>
</feature>
<evidence type="ECO:0008006" key="9">
    <source>
        <dbReference type="Google" id="ProtNLM"/>
    </source>
</evidence>
<dbReference type="OrthoDB" id="5120249at2"/>
<sequence length="343" mass="36136">MISVAVAIVAFSIAFRLLPGLGISAALLAVSAIIPQAYSVLSGAILRGNGRLASGTFAELGSMPALAVAILLTKAMLSELSLTDAIIALSVSSWLTAAWAIPAAIRSVRIVSTEATAGASSQSIHDFLKRYLGRMIAMMGTSLLFYFLTWAPLFVLFLTSSPDDVAFFTVAARLAAFIGLVSTIQVSYLAPAFARLYHRSELQVLNDLCNRSAWQAGIAAVVPTVVFVVASQPLLELLYGAGFSNAAVPLVLLTIAAFLNVVIGQVNQLMLLCELERTALILNLVWLAAWLAAGLWLSSLGGVVAASGFALVSGVLYSVLAARQLAKSRGVYSFLRKMPPLMG</sequence>
<keyword evidence="2" id="KW-1003">Cell membrane</keyword>
<evidence type="ECO:0000313" key="8">
    <source>
        <dbReference type="Proteomes" id="UP000298170"/>
    </source>
</evidence>
<feature type="transmembrane region" description="Helical" evidence="6">
    <location>
        <begin position="136"/>
        <end position="159"/>
    </location>
</feature>